<evidence type="ECO:0000313" key="13">
    <source>
        <dbReference type="Proteomes" id="UP000076947"/>
    </source>
</evidence>
<accession>A0A177INA0</accession>
<evidence type="ECO:0000256" key="1">
    <source>
        <dbReference type="ARBA" id="ARBA00004741"/>
    </source>
</evidence>
<dbReference type="RefSeq" id="WP_066838387.1">
    <property type="nucleotide sequence ID" value="NZ_CANSTI010000076.1"/>
</dbReference>
<dbReference type="CDD" id="cd04905">
    <property type="entry name" value="ACT_CM-PDT"/>
    <property type="match status" value="1"/>
</dbReference>
<evidence type="ECO:0000256" key="6">
    <source>
        <dbReference type="ARBA" id="ARBA00023222"/>
    </source>
</evidence>
<name>A0A177INA0_9CORY</name>
<evidence type="ECO:0000256" key="8">
    <source>
        <dbReference type="ARBA" id="ARBA00047848"/>
    </source>
</evidence>
<evidence type="ECO:0000313" key="12">
    <source>
        <dbReference type="EMBL" id="OAH30308.1"/>
    </source>
</evidence>
<evidence type="ECO:0000256" key="5">
    <source>
        <dbReference type="ARBA" id="ARBA00023141"/>
    </source>
</evidence>
<feature type="domain" description="Prephenate dehydratase" evidence="10">
    <location>
        <begin position="4"/>
        <end position="185"/>
    </location>
</feature>
<keyword evidence="5" id="KW-0057">Aromatic amino acid biosynthesis</keyword>
<dbReference type="PROSITE" id="PS51671">
    <property type="entry name" value="ACT"/>
    <property type="match status" value="1"/>
</dbReference>
<dbReference type="PROSITE" id="PS51171">
    <property type="entry name" value="PREPHENATE_DEHYDR_3"/>
    <property type="match status" value="1"/>
</dbReference>
<protein>
    <recommendedName>
        <fullName evidence="3">Prephenate dehydratase</fullName>
        <ecNumber evidence="2">4.2.1.51</ecNumber>
    </recommendedName>
</protein>
<dbReference type="GO" id="GO:0009094">
    <property type="term" value="P:L-phenylalanine biosynthetic process"/>
    <property type="evidence" value="ECO:0007669"/>
    <property type="project" value="UniProtKB-UniPathway"/>
</dbReference>
<dbReference type="SUPFAM" id="SSF55021">
    <property type="entry name" value="ACT-like"/>
    <property type="match status" value="1"/>
</dbReference>
<keyword evidence="6" id="KW-0584">Phenylalanine biosynthesis</keyword>
<dbReference type="Gene3D" id="3.40.190.10">
    <property type="entry name" value="Periplasmic binding protein-like II"/>
    <property type="match status" value="2"/>
</dbReference>
<feature type="site" description="Essential for prephenate dehydratase activity" evidence="9">
    <location>
        <position position="178"/>
    </location>
</feature>
<dbReference type="FunFam" id="3.30.70.260:FF:000012">
    <property type="entry name" value="Prephenate dehydratase"/>
    <property type="match status" value="1"/>
</dbReference>
<sequence>MTSTVAFLGPAGTFTEAALVAFEKAGAVSDVQQLPVNSPSEAFQAVREGRADFACVAIENSVDGAVTTTFDAFTEGDALQVYQEVDLEVAFAIMVKKGLSLDDVHTIATHPVAYQQVRGWLTENIPDAKFQPASSNGAAAEAVSRGEVDAAAAPERAAEIFGLDVLANSVADVKGATTRFVLVGKPGRPTERTGNDRTSVVFTVPHEPGSLASILQEFSYRNVDMLRIESRPTRKKFGTYNFFIDLAGHIEDEPLSEALRALWLRTENLRFIGSWPAADQSGPKLDTTEFDKATAWVEKVREGR</sequence>
<dbReference type="PANTHER" id="PTHR21022">
    <property type="entry name" value="PREPHENATE DEHYDRATASE P PROTEIN"/>
    <property type="match status" value="1"/>
</dbReference>
<comment type="pathway">
    <text evidence="1">Amino-acid biosynthesis; L-phenylalanine biosynthesis; phenylpyruvate from prephenate: step 1/1.</text>
</comment>
<dbReference type="Proteomes" id="UP000076947">
    <property type="component" value="Unassembled WGS sequence"/>
</dbReference>
<evidence type="ECO:0000256" key="3">
    <source>
        <dbReference type="ARBA" id="ARBA00021872"/>
    </source>
</evidence>
<organism evidence="12 13">
    <name type="scientific">Corynebacterium stationis</name>
    <dbReference type="NCBI Taxonomy" id="1705"/>
    <lineage>
        <taxon>Bacteria</taxon>
        <taxon>Bacillati</taxon>
        <taxon>Actinomycetota</taxon>
        <taxon>Actinomycetes</taxon>
        <taxon>Mycobacteriales</taxon>
        <taxon>Corynebacteriaceae</taxon>
        <taxon>Corynebacterium</taxon>
    </lineage>
</organism>
<dbReference type="Pfam" id="PF01842">
    <property type="entry name" value="ACT"/>
    <property type="match status" value="1"/>
</dbReference>
<evidence type="ECO:0000256" key="7">
    <source>
        <dbReference type="ARBA" id="ARBA00023239"/>
    </source>
</evidence>
<evidence type="ECO:0000259" key="11">
    <source>
        <dbReference type="PROSITE" id="PS51671"/>
    </source>
</evidence>
<dbReference type="InterPro" id="IPR018528">
    <property type="entry name" value="Preph_deHydtase_CS"/>
</dbReference>
<dbReference type="PANTHER" id="PTHR21022:SF19">
    <property type="entry name" value="PREPHENATE DEHYDRATASE-RELATED"/>
    <property type="match status" value="1"/>
</dbReference>
<dbReference type="Pfam" id="PF00800">
    <property type="entry name" value="PDT"/>
    <property type="match status" value="1"/>
</dbReference>
<dbReference type="UniPathway" id="UPA00121">
    <property type="reaction ID" value="UER00345"/>
</dbReference>
<evidence type="ECO:0000256" key="9">
    <source>
        <dbReference type="PIRSR" id="PIRSR001500-2"/>
    </source>
</evidence>
<dbReference type="PIRSF" id="PIRSF001500">
    <property type="entry name" value="Chor_mut_pdt_Ppr"/>
    <property type="match status" value="1"/>
</dbReference>
<dbReference type="GO" id="GO:0005737">
    <property type="term" value="C:cytoplasm"/>
    <property type="evidence" value="ECO:0007669"/>
    <property type="project" value="TreeGrafter"/>
</dbReference>
<evidence type="ECO:0000256" key="2">
    <source>
        <dbReference type="ARBA" id="ARBA00013147"/>
    </source>
</evidence>
<dbReference type="CDD" id="cd13632">
    <property type="entry name" value="PBP2_Aa-PDT_like"/>
    <property type="match status" value="1"/>
</dbReference>
<dbReference type="STRING" id="1705.CA21670_11625"/>
<keyword evidence="7" id="KW-0456">Lyase</keyword>
<comment type="caution">
    <text evidence="12">The sequence shown here is derived from an EMBL/GenBank/DDBJ whole genome shotgun (WGS) entry which is preliminary data.</text>
</comment>
<dbReference type="Gene3D" id="3.30.70.260">
    <property type="match status" value="1"/>
</dbReference>
<dbReference type="PROSITE" id="PS00857">
    <property type="entry name" value="PREPHENATE_DEHYDR_1"/>
    <property type="match status" value="1"/>
</dbReference>
<evidence type="ECO:0000259" key="10">
    <source>
        <dbReference type="PROSITE" id="PS51171"/>
    </source>
</evidence>
<feature type="domain" description="ACT" evidence="11">
    <location>
        <begin position="199"/>
        <end position="274"/>
    </location>
</feature>
<keyword evidence="13" id="KW-1185">Reference proteome</keyword>
<dbReference type="SUPFAM" id="SSF53850">
    <property type="entry name" value="Periplasmic binding protein-like II"/>
    <property type="match status" value="1"/>
</dbReference>
<keyword evidence="4" id="KW-0028">Amino-acid biosynthesis</keyword>
<gene>
    <name evidence="12" type="ORF">AYJ05_06025</name>
</gene>
<dbReference type="OrthoDB" id="9802281at2"/>
<dbReference type="InterPro" id="IPR045865">
    <property type="entry name" value="ACT-like_dom_sf"/>
</dbReference>
<dbReference type="EC" id="4.2.1.51" evidence="2"/>
<dbReference type="EMBL" id="LSTQ01000008">
    <property type="protein sequence ID" value="OAH30308.1"/>
    <property type="molecule type" value="Genomic_DNA"/>
</dbReference>
<dbReference type="InterPro" id="IPR002912">
    <property type="entry name" value="ACT_dom"/>
</dbReference>
<reference evidence="13" key="1">
    <citation type="submission" date="2016-02" db="EMBL/GenBank/DDBJ databases">
        <authorList>
            <person name="Kaur G."/>
            <person name="Nair G.R."/>
            <person name="Mayilraj S."/>
        </authorList>
    </citation>
    <scope>NUCLEOTIDE SEQUENCE [LARGE SCALE GENOMIC DNA]</scope>
    <source>
        <strain evidence="13">GA-15</strain>
    </source>
</reference>
<comment type="catalytic activity">
    <reaction evidence="8">
        <text>prephenate + H(+) = 3-phenylpyruvate + CO2 + H2O</text>
        <dbReference type="Rhea" id="RHEA:21648"/>
        <dbReference type="ChEBI" id="CHEBI:15377"/>
        <dbReference type="ChEBI" id="CHEBI:15378"/>
        <dbReference type="ChEBI" id="CHEBI:16526"/>
        <dbReference type="ChEBI" id="CHEBI:18005"/>
        <dbReference type="ChEBI" id="CHEBI:29934"/>
        <dbReference type="EC" id="4.2.1.51"/>
    </reaction>
</comment>
<dbReference type="AlphaFoldDB" id="A0A177INA0"/>
<dbReference type="InterPro" id="IPR001086">
    <property type="entry name" value="Preph_deHydtase"/>
</dbReference>
<proteinExistence type="predicted"/>
<dbReference type="GO" id="GO:0004664">
    <property type="term" value="F:prephenate dehydratase activity"/>
    <property type="evidence" value="ECO:0007669"/>
    <property type="project" value="UniProtKB-EC"/>
</dbReference>
<evidence type="ECO:0000256" key="4">
    <source>
        <dbReference type="ARBA" id="ARBA00022605"/>
    </source>
</evidence>
<dbReference type="InterPro" id="IPR008242">
    <property type="entry name" value="Chor_mutase/pphenate_deHydtase"/>
</dbReference>
<dbReference type="NCBIfam" id="NF008865">
    <property type="entry name" value="PRK11898.1"/>
    <property type="match status" value="1"/>
</dbReference>